<dbReference type="InParanoid" id="D0NDH6"/>
<evidence type="ECO:0000313" key="3">
    <source>
        <dbReference type="EMBL" id="EEY56133.1"/>
    </source>
</evidence>
<reference evidence="4" key="1">
    <citation type="journal article" date="2009" name="Nature">
        <title>Genome sequence and analysis of the Irish potato famine pathogen Phytophthora infestans.</title>
        <authorList>
            <consortium name="The Broad Institute Genome Sequencing Platform"/>
            <person name="Haas B.J."/>
            <person name="Kamoun S."/>
            <person name="Zody M.C."/>
            <person name="Jiang R.H."/>
            <person name="Handsaker R.E."/>
            <person name="Cano L.M."/>
            <person name="Grabherr M."/>
            <person name="Kodira C.D."/>
            <person name="Raffaele S."/>
            <person name="Torto-Alalibo T."/>
            <person name="Bozkurt T.O."/>
            <person name="Ah-Fong A.M."/>
            <person name="Alvarado L."/>
            <person name="Anderson V.L."/>
            <person name="Armstrong M.R."/>
            <person name="Avrova A."/>
            <person name="Baxter L."/>
            <person name="Beynon J."/>
            <person name="Boevink P.C."/>
            <person name="Bollmann S.R."/>
            <person name="Bos J.I."/>
            <person name="Bulone V."/>
            <person name="Cai G."/>
            <person name="Cakir C."/>
            <person name="Carrington J.C."/>
            <person name="Chawner M."/>
            <person name="Conti L."/>
            <person name="Costanzo S."/>
            <person name="Ewan R."/>
            <person name="Fahlgren N."/>
            <person name="Fischbach M.A."/>
            <person name="Fugelstad J."/>
            <person name="Gilroy E.M."/>
            <person name="Gnerre S."/>
            <person name="Green P.J."/>
            <person name="Grenville-Briggs L.J."/>
            <person name="Griffith J."/>
            <person name="Grunwald N.J."/>
            <person name="Horn K."/>
            <person name="Horner N.R."/>
            <person name="Hu C.H."/>
            <person name="Huitema E."/>
            <person name="Jeong D.H."/>
            <person name="Jones A.M."/>
            <person name="Jones J.D."/>
            <person name="Jones R.W."/>
            <person name="Karlsson E.K."/>
            <person name="Kunjeti S.G."/>
            <person name="Lamour K."/>
            <person name="Liu Z."/>
            <person name="Ma L."/>
            <person name="Maclean D."/>
            <person name="Chibucos M.C."/>
            <person name="McDonald H."/>
            <person name="McWalters J."/>
            <person name="Meijer H.J."/>
            <person name="Morgan W."/>
            <person name="Morris P.F."/>
            <person name="Munro C.A."/>
            <person name="O'Neill K."/>
            <person name="Ospina-Giraldo M."/>
            <person name="Pinzon A."/>
            <person name="Pritchard L."/>
            <person name="Ramsahoye B."/>
            <person name="Ren Q."/>
            <person name="Restrepo S."/>
            <person name="Roy S."/>
            <person name="Sadanandom A."/>
            <person name="Savidor A."/>
            <person name="Schornack S."/>
            <person name="Schwartz D.C."/>
            <person name="Schumann U.D."/>
            <person name="Schwessinger B."/>
            <person name="Seyer L."/>
            <person name="Sharpe T."/>
            <person name="Silvar C."/>
            <person name="Song J."/>
            <person name="Studholme D.J."/>
            <person name="Sykes S."/>
            <person name="Thines M."/>
            <person name="van de Vondervoort P.J."/>
            <person name="Phuntumart V."/>
            <person name="Wawra S."/>
            <person name="Weide R."/>
            <person name="Win J."/>
            <person name="Young C."/>
            <person name="Zhou S."/>
            <person name="Fry W."/>
            <person name="Meyers B.C."/>
            <person name="van West P."/>
            <person name="Ristaino J."/>
            <person name="Govers F."/>
            <person name="Birch P.R."/>
            <person name="Whisson S.C."/>
            <person name="Judelson H.S."/>
            <person name="Nusbaum C."/>
        </authorList>
    </citation>
    <scope>NUCLEOTIDE SEQUENCE [LARGE SCALE GENOMIC DNA]</scope>
    <source>
        <strain evidence="4">T30-4</strain>
    </source>
</reference>
<dbReference type="OMA" id="NALYQPW"/>
<dbReference type="Proteomes" id="UP000006643">
    <property type="component" value="Unassembled WGS sequence"/>
</dbReference>
<proteinExistence type="predicted"/>
<dbReference type="InterPro" id="IPR054498">
    <property type="entry name" value="2H-SAK"/>
</dbReference>
<dbReference type="eggNOG" id="ENOG502RB3W">
    <property type="taxonomic scope" value="Eukaryota"/>
</dbReference>
<organism evidence="3 4">
    <name type="scientific">Phytophthora infestans (strain T30-4)</name>
    <name type="common">Potato late blight agent</name>
    <dbReference type="NCBI Taxonomy" id="403677"/>
    <lineage>
        <taxon>Eukaryota</taxon>
        <taxon>Sar</taxon>
        <taxon>Stramenopiles</taxon>
        <taxon>Oomycota</taxon>
        <taxon>Peronosporomycetes</taxon>
        <taxon>Peronosporales</taxon>
        <taxon>Peronosporaceae</taxon>
        <taxon>Phytophthora</taxon>
    </lineage>
</organism>
<accession>D0NDH6</accession>
<dbReference type="GO" id="GO:0016791">
    <property type="term" value="F:phosphatase activity"/>
    <property type="evidence" value="ECO:0007669"/>
    <property type="project" value="UniProtKB-ARBA"/>
</dbReference>
<feature type="domain" description="Tyrosine specific protein phosphatases" evidence="2">
    <location>
        <begin position="174"/>
        <end position="209"/>
    </location>
</feature>
<dbReference type="InterPro" id="IPR000387">
    <property type="entry name" value="Tyr_Pase_dom"/>
</dbReference>
<dbReference type="Pfam" id="PF22784">
    <property type="entry name" value="PTP-SAK"/>
    <property type="match status" value="1"/>
</dbReference>
<dbReference type="InterPro" id="IPR027417">
    <property type="entry name" value="P-loop_NTPase"/>
</dbReference>
<evidence type="ECO:0000313" key="4">
    <source>
        <dbReference type="Proteomes" id="UP000006643"/>
    </source>
</evidence>
<dbReference type="EMBL" id="DS028133">
    <property type="protein sequence ID" value="EEY56133.1"/>
    <property type="molecule type" value="Genomic_DNA"/>
</dbReference>
<dbReference type="Gene3D" id="3.30.470.30">
    <property type="entry name" value="DNA ligase/mRNA capping enzyme"/>
    <property type="match status" value="1"/>
</dbReference>
<dbReference type="InterPro" id="IPR029021">
    <property type="entry name" value="Prot-tyrosine_phosphatase-like"/>
</dbReference>
<dbReference type="AlphaFoldDB" id="D0NDH6"/>
<dbReference type="PANTHER" id="PTHR43883:SF1">
    <property type="entry name" value="GLUCONOKINASE"/>
    <property type="match status" value="1"/>
</dbReference>
<name>D0NDH6_PHYIT</name>
<evidence type="ECO:0000256" key="1">
    <source>
        <dbReference type="ARBA" id="ARBA00022801"/>
    </source>
</evidence>
<dbReference type="KEGG" id="pif:PITG_08918"/>
<dbReference type="PROSITE" id="PS50056">
    <property type="entry name" value="TYR_PHOSPHATASE_2"/>
    <property type="match status" value="1"/>
</dbReference>
<dbReference type="Gene3D" id="3.40.50.300">
    <property type="entry name" value="P-loop containing nucleotide triphosphate hydrolases"/>
    <property type="match status" value="1"/>
</dbReference>
<dbReference type="Gene3D" id="3.90.190.10">
    <property type="entry name" value="Protein tyrosine phosphatase superfamily"/>
    <property type="match status" value="1"/>
</dbReference>
<dbReference type="Pfam" id="PF09414">
    <property type="entry name" value="RNA_ligase"/>
    <property type="match status" value="1"/>
</dbReference>
<dbReference type="SUPFAM" id="SSF52799">
    <property type="entry name" value="(Phosphotyrosine protein) phosphatases II"/>
    <property type="match status" value="1"/>
</dbReference>
<dbReference type="RefSeq" id="XP_002902963.1">
    <property type="nucleotide sequence ID" value="XM_002902917.1"/>
</dbReference>
<dbReference type="InterPro" id="IPR057023">
    <property type="entry name" value="PTP-SAK"/>
</dbReference>
<protein>
    <recommendedName>
        <fullName evidence="2">Tyrosine specific protein phosphatases domain-containing protein</fullName>
    </recommendedName>
</protein>
<evidence type="ECO:0000259" key="2">
    <source>
        <dbReference type="PROSITE" id="PS50056"/>
    </source>
</evidence>
<dbReference type="Pfam" id="PF22547">
    <property type="entry name" value="2H-SAK"/>
    <property type="match status" value="1"/>
</dbReference>
<sequence>MLPEDEWHMTLVTKDELRGLSTTAVQEAIESLSTRCFTIGLGGGNGATRALVPTGVYFVVFVWPKAQAFRTKYGLPLKDFHVSVSTSNRHDIDKTCDALLDNSCLESLDKSTLEVLSRQVTLEHKLERAMEIATLLCTKFGEETMRGWMKDATRHCGDIAVLNSKNVRDGRNGVQYLSLEKQSNSGVPVLVHCGGGKGRAGTMVACYLVAFGFKPPPVELDDGSGKSSLSRALAKRTTASRAAPFVVRSCNALYQPWTEITSDEIGRKGCERSIGQGGIRRAILDRCNGIAADRKKFLSLAATWSQHATVVVFDMPSKLCEARAMQRVDHPTLPPGRRVGFAIRQHSSTFEFPELDEGFQTLVHITSVEAALELVDLLSPPLPLLKFPRTPHLLDLGAATSDDLVSDFSNIALVVDSDTTVVITEKVDGANMGISLSPEGALIVQNRSHVINSESHRQF</sequence>
<dbReference type="InterPro" id="IPR052732">
    <property type="entry name" value="Cell-binding_unc_protein"/>
</dbReference>
<dbReference type="HOGENOM" id="CLU_596518_0_0_1"/>
<dbReference type="InterPro" id="IPR021122">
    <property type="entry name" value="RNA_ligase_dom_REL/Rnl2"/>
</dbReference>
<dbReference type="VEuPathDB" id="FungiDB:PITG_08918"/>
<dbReference type="SUPFAM" id="SSF56091">
    <property type="entry name" value="DNA ligase/mRNA capping enzyme, catalytic domain"/>
    <property type="match status" value="1"/>
</dbReference>
<dbReference type="SUPFAM" id="SSF52540">
    <property type="entry name" value="P-loop containing nucleoside triphosphate hydrolases"/>
    <property type="match status" value="1"/>
</dbReference>
<dbReference type="GeneID" id="9462178"/>
<keyword evidence="4" id="KW-1185">Reference proteome</keyword>
<dbReference type="PANTHER" id="PTHR43883">
    <property type="entry name" value="SLR0207 PROTEIN"/>
    <property type="match status" value="1"/>
</dbReference>
<keyword evidence="1" id="KW-0378">Hydrolase</keyword>
<gene>
    <name evidence="3" type="ORF">PITG_08918</name>
</gene>
<dbReference type="OrthoDB" id="432447at2759"/>
<dbReference type="STRING" id="403677.D0NDH6"/>